<dbReference type="RefSeq" id="WP_020851416.1">
    <property type="nucleotide sequence ID" value="NZ_CP006696.1"/>
</dbReference>
<accession>A0A060H7I9</accession>
<dbReference type="InterPro" id="IPR051407">
    <property type="entry name" value="Bact_OM_lipoprot/Surf_antigen"/>
</dbReference>
<dbReference type="NCBIfam" id="NF008437">
    <property type="entry name" value="PRK11280.1"/>
    <property type="match status" value="1"/>
</dbReference>
<dbReference type="GO" id="GO:0019867">
    <property type="term" value="C:outer membrane"/>
    <property type="evidence" value="ECO:0007669"/>
    <property type="project" value="InterPro"/>
</dbReference>
<dbReference type="SUPFAM" id="SSF53774">
    <property type="entry name" value="Glutaminase/Asparaginase"/>
    <property type="match status" value="1"/>
</dbReference>
<evidence type="ECO:0000313" key="6">
    <source>
        <dbReference type="Proteomes" id="UP000027215"/>
    </source>
</evidence>
<dbReference type="PANTHER" id="PTHR35603">
    <property type="match status" value="1"/>
</dbReference>
<feature type="domain" description="Glycine zipper 2TM" evidence="4">
    <location>
        <begin position="104"/>
        <end position="144"/>
    </location>
</feature>
<protein>
    <submittedName>
        <fullName evidence="5">Membrane protein</fullName>
    </submittedName>
</protein>
<dbReference type="KEGG" id="xfs:D934_01720"/>
<sequence>MNNQMRIVLIALGALLLGGVATAAFMNNRGHDAGYMVNRHSDSHTAFEYADIIRVDTITEKKTLYAQVVSVDPIRDTARMMAPREICRDVLVQHRLPERDGNVGGTAIGALIGGLVGNQFGHGNGRKALTAAGAVAGGFIGNEVDREHVGGRVVERIERRCHSENSMVQSSHVSGYTVIYRKDDGTTGTLHMSNRPGDHVELGQTDNVVGYDVTYLYNGQEKTVRLNEKPLGNQLPLVDGHLVNHTTATADHSVNIQ</sequence>
<dbReference type="HOGENOM" id="CLU_094245_1_1_6"/>
<dbReference type="Pfam" id="PF05433">
    <property type="entry name" value="Rick_17kDa_Anti"/>
    <property type="match status" value="1"/>
</dbReference>
<name>A0A060H7I9_XYLFS</name>
<evidence type="ECO:0000259" key="4">
    <source>
        <dbReference type="Pfam" id="PF05433"/>
    </source>
</evidence>
<evidence type="ECO:0000256" key="3">
    <source>
        <dbReference type="SAM" id="SignalP"/>
    </source>
</evidence>
<comment type="subcellular location">
    <subcellularLocation>
        <location evidence="1">Membrane</location>
    </subcellularLocation>
</comment>
<dbReference type="Proteomes" id="UP000027215">
    <property type="component" value="Chromosome"/>
</dbReference>
<organism evidence="5 6">
    <name type="scientific">Xylella fastidiosa subsp. sandyi Ann-1</name>
    <dbReference type="NCBI Taxonomy" id="155920"/>
    <lineage>
        <taxon>Bacteria</taxon>
        <taxon>Pseudomonadati</taxon>
        <taxon>Pseudomonadota</taxon>
        <taxon>Gammaproteobacteria</taxon>
        <taxon>Lysobacterales</taxon>
        <taxon>Lysobacteraceae</taxon>
        <taxon>Xylella</taxon>
    </lineage>
</organism>
<dbReference type="AlphaFoldDB" id="A0A060H7I9"/>
<keyword evidence="2" id="KW-0472">Membrane</keyword>
<feature type="chain" id="PRO_5001583031" evidence="3">
    <location>
        <begin position="24"/>
        <end position="257"/>
    </location>
</feature>
<feature type="signal peptide" evidence="3">
    <location>
        <begin position="1"/>
        <end position="23"/>
    </location>
</feature>
<evidence type="ECO:0000313" key="5">
    <source>
        <dbReference type="EMBL" id="AIC09316.1"/>
    </source>
</evidence>
<dbReference type="PANTHER" id="PTHR35603:SF2">
    <property type="entry name" value="OUTER MEMBRANE LIPOPROTEIN"/>
    <property type="match status" value="1"/>
</dbReference>
<dbReference type="InterPro" id="IPR036152">
    <property type="entry name" value="Asp/glu_Ase-like_sf"/>
</dbReference>
<keyword evidence="3" id="KW-0732">Signal</keyword>
<evidence type="ECO:0000256" key="2">
    <source>
        <dbReference type="ARBA" id="ARBA00023136"/>
    </source>
</evidence>
<dbReference type="PATRIC" id="fig|155920.8.peg.404"/>
<dbReference type="EMBL" id="CP006696">
    <property type="protein sequence ID" value="AIC09316.1"/>
    <property type="molecule type" value="Genomic_DNA"/>
</dbReference>
<evidence type="ECO:0000256" key="1">
    <source>
        <dbReference type="ARBA" id="ARBA00004370"/>
    </source>
</evidence>
<reference evidence="5 6" key="1">
    <citation type="submission" date="2013-08" db="EMBL/GenBank/DDBJ databases">
        <authorList>
            <person name="Stouthamer R."/>
            <person name="Nunney L."/>
        </authorList>
    </citation>
    <scope>NUCLEOTIDE SEQUENCE [LARGE SCALE GENOMIC DNA]</scope>
    <source>
        <strain evidence="6">ann-1</strain>
    </source>
</reference>
<proteinExistence type="predicted"/>
<dbReference type="InterPro" id="IPR008816">
    <property type="entry name" value="Gly_zipper_2TM_dom"/>
</dbReference>
<gene>
    <name evidence="5" type="ORF">D934_01720</name>
</gene>